<evidence type="ECO:0000256" key="1">
    <source>
        <dbReference type="SAM" id="MobiDB-lite"/>
    </source>
</evidence>
<keyword evidence="4" id="KW-1185">Reference proteome</keyword>
<accession>A0A4U0XGW3</accession>
<protein>
    <recommendedName>
        <fullName evidence="2">C2H2-type domain-containing protein</fullName>
    </recommendedName>
</protein>
<proteinExistence type="predicted"/>
<dbReference type="Proteomes" id="UP000309340">
    <property type="component" value="Unassembled WGS sequence"/>
</dbReference>
<evidence type="ECO:0000259" key="2">
    <source>
        <dbReference type="PROSITE" id="PS00028"/>
    </source>
</evidence>
<organism evidence="3 4">
    <name type="scientific">Friedmanniomyces simplex</name>
    <dbReference type="NCBI Taxonomy" id="329884"/>
    <lineage>
        <taxon>Eukaryota</taxon>
        <taxon>Fungi</taxon>
        <taxon>Dikarya</taxon>
        <taxon>Ascomycota</taxon>
        <taxon>Pezizomycotina</taxon>
        <taxon>Dothideomycetes</taxon>
        <taxon>Dothideomycetidae</taxon>
        <taxon>Mycosphaerellales</taxon>
        <taxon>Teratosphaeriaceae</taxon>
        <taxon>Friedmanniomyces</taxon>
    </lineage>
</organism>
<dbReference type="Gene3D" id="3.30.160.60">
    <property type="entry name" value="Classic Zinc Finger"/>
    <property type="match status" value="1"/>
</dbReference>
<gene>
    <name evidence="3" type="ORF">B0A55_04038</name>
</gene>
<reference evidence="3 4" key="1">
    <citation type="submission" date="2017-03" db="EMBL/GenBank/DDBJ databases">
        <title>Genomes of endolithic fungi from Antarctica.</title>
        <authorList>
            <person name="Coleine C."/>
            <person name="Masonjones S."/>
            <person name="Stajich J.E."/>
        </authorList>
    </citation>
    <scope>NUCLEOTIDE SEQUENCE [LARGE SCALE GENOMIC DNA]</scope>
    <source>
        <strain evidence="3 4">CCFEE 5184</strain>
    </source>
</reference>
<dbReference type="InterPro" id="IPR013087">
    <property type="entry name" value="Znf_C2H2_type"/>
</dbReference>
<feature type="compositionally biased region" description="Polar residues" evidence="1">
    <location>
        <begin position="94"/>
        <end position="104"/>
    </location>
</feature>
<dbReference type="PROSITE" id="PS00028">
    <property type="entry name" value="ZINC_FINGER_C2H2_1"/>
    <property type="match status" value="1"/>
</dbReference>
<sequence length="487" mass="53658">MESSNDFATLQRRTEQFLRGLLDGCPANEVPRRITSLATAPEDNPLKQLVRAADGYAPLALASPNGIRAQQPAPRKPKFSLRFSRNKDRAELGGSSSQAETSRRGYQNVFQANVKHPDSNLEEVLKNPPGFGCSSAASPAKPKAASTAATYNCVFCRTDYTTKGTCKRHLEEIHVAKRYFRCIMCSQRFATAPEARKHCQTCGVGLVGYKTEIPEEHKLYSSEFVPHQVFSTQQGYVNHLLDLSVATSEARPVRSYHKKLRNLLEQPACESALRSLSLRLYKSEDAWQNARWEHERVRKAVNELELGILDHESGPNDTTKAHKVERFLETLFADRATSTRATSASPVHRPMMFWPHQEPRPPPYEGALLQNQNSLGHPACTAAGMLADQNFAHLGFDNDFLPFADLSVASRMASPTTYLPSADDAMSFYSQSPQPFAQQLGPEQQPHVSSGMMGYSPMAFTPAAGGGYQTGGTPDFASSGQGYGRGL</sequence>
<dbReference type="AlphaFoldDB" id="A0A4U0XGW3"/>
<evidence type="ECO:0000313" key="4">
    <source>
        <dbReference type="Proteomes" id="UP000309340"/>
    </source>
</evidence>
<dbReference type="EMBL" id="NAJQ01000215">
    <property type="protein sequence ID" value="TKA74728.1"/>
    <property type="molecule type" value="Genomic_DNA"/>
</dbReference>
<comment type="caution">
    <text evidence="3">The sequence shown here is derived from an EMBL/GenBank/DDBJ whole genome shotgun (WGS) entry which is preliminary data.</text>
</comment>
<dbReference type="OrthoDB" id="3903131at2759"/>
<evidence type="ECO:0000313" key="3">
    <source>
        <dbReference type="EMBL" id="TKA74728.1"/>
    </source>
</evidence>
<name>A0A4U0XGW3_9PEZI</name>
<feature type="domain" description="C2H2-type" evidence="2">
    <location>
        <begin position="153"/>
        <end position="174"/>
    </location>
</feature>
<feature type="region of interest" description="Disordered" evidence="1">
    <location>
        <begin position="63"/>
        <end position="104"/>
    </location>
</feature>